<dbReference type="InterPro" id="IPR002200">
    <property type="entry name" value="Elicitin"/>
</dbReference>
<comment type="caution">
    <text evidence="3">The sequence shown here is derived from an EMBL/GenBank/DDBJ whole genome shotgun (WGS) entry which is preliminary data.</text>
</comment>
<evidence type="ECO:0000256" key="2">
    <source>
        <dbReference type="SAM" id="SignalP"/>
    </source>
</evidence>
<dbReference type="AlphaFoldDB" id="A0ABD3ESS0"/>
<dbReference type="Proteomes" id="UP001632037">
    <property type="component" value="Unassembled WGS sequence"/>
</dbReference>
<gene>
    <name evidence="3" type="ORF">V7S43_017886</name>
</gene>
<organism evidence="3 4">
    <name type="scientific">Phytophthora oleae</name>
    <dbReference type="NCBI Taxonomy" id="2107226"/>
    <lineage>
        <taxon>Eukaryota</taxon>
        <taxon>Sar</taxon>
        <taxon>Stramenopiles</taxon>
        <taxon>Oomycota</taxon>
        <taxon>Peronosporomycetes</taxon>
        <taxon>Peronosporales</taxon>
        <taxon>Peronosporaceae</taxon>
        <taxon>Phytophthora</taxon>
    </lineage>
</organism>
<reference evidence="3 4" key="1">
    <citation type="submission" date="2024-09" db="EMBL/GenBank/DDBJ databases">
        <title>Genome sequencing and assembly of Phytophthora oleae, isolate VK10A, causative agent of rot of olive drupes.</title>
        <authorList>
            <person name="Conti Taguali S."/>
            <person name="Riolo M."/>
            <person name="La Spada F."/>
            <person name="Cacciola S.O."/>
            <person name="Dionisio G."/>
        </authorList>
    </citation>
    <scope>NUCLEOTIDE SEQUENCE [LARGE SCALE GENOMIC DNA]</scope>
    <source>
        <strain evidence="3 4">VK10A</strain>
    </source>
</reference>
<feature type="region of interest" description="Disordered" evidence="1">
    <location>
        <begin position="256"/>
        <end position="312"/>
    </location>
</feature>
<proteinExistence type="predicted"/>
<evidence type="ECO:0000313" key="3">
    <source>
        <dbReference type="EMBL" id="KAL3657226.1"/>
    </source>
</evidence>
<name>A0ABD3ESS0_9STRA</name>
<keyword evidence="4" id="KW-1185">Reference proteome</keyword>
<feature type="signal peptide" evidence="2">
    <location>
        <begin position="1"/>
        <end position="24"/>
    </location>
</feature>
<dbReference type="EMBL" id="JBIMZQ010000067">
    <property type="protein sequence ID" value="KAL3657226.1"/>
    <property type="molecule type" value="Genomic_DNA"/>
</dbReference>
<dbReference type="SMART" id="SM01187">
    <property type="entry name" value="Elicitin"/>
    <property type="match status" value="2"/>
</dbReference>
<accession>A0ABD3ESS0</accession>
<feature type="compositionally biased region" description="Low complexity" evidence="1">
    <location>
        <begin position="256"/>
        <end position="283"/>
    </location>
</feature>
<protein>
    <recommendedName>
        <fullName evidence="5">Elicitin</fullName>
    </recommendedName>
</protein>
<feature type="chain" id="PRO_5044830227" description="Elicitin" evidence="2">
    <location>
        <begin position="25"/>
        <end position="332"/>
    </location>
</feature>
<sequence length="332" mass="33570">MYPRATTLLSLLALSSLLFTTTEAAECTDTETTTAESIWAAAATTSACAPYVTQTDPVFVNAPCTATDCVAVVEGVAKDLPDCTFSGINNKIEVQNALTACNGGETADAGSLTAVTDAPQATTATDSTAISSSASTSSSSDLIPASTTSSTSCTPTEIKKLWNSYVATATSDECASDSVVNGDNIQILTDCDSNCIDTIRGLADELPNCFYDYEYINKKQVVLDALDGCNGSSSTVALTLIPDTAVDFSSSAGSEVSASSSKVSSSSSSSGSIAAGSSDMSGSNQLRSGDGPSDATLDSSTGGSGSNGSPARTSELHLGVSLLVGMIVFFMS</sequence>
<keyword evidence="2" id="KW-0732">Signal</keyword>
<feature type="region of interest" description="Disordered" evidence="1">
    <location>
        <begin position="123"/>
        <end position="151"/>
    </location>
</feature>
<evidence type="ECO:0000256" key="1">
    <source>
        <dbReference type="SAM" id="MobiDB-lite"/>
    </source>
</evidence>
<evidence type="ECO:0000313" key="4">
    <source>
        <dbReference type="Proteomes" id="UP001632037"/>
    </source>
</evidence>
<evidence type="ECO:0008006" key="5">
    <source>
        <dbReference type="Google" id="ProtNLM"/>
    </source>
</evidence>